<feature type="domain" description="Luciferase-like" evidence="2">
    <location>
        <begin position="186"/>
        <end position="357"/>
    </location>
</feature>
<evidence type="ECO:0000259" key="2">
    <source>
        <dbReference type="Pfam" id="PF00296"/>
    </source>
</evidence>
<dbReference type="Proteomes" id="UP000020681">
    <property type="component" value="Unassembled WGS sequence"/>
</dbReference>
<dbReference type="InterPro" id="IPR036661">
    <property type="entry name" value="Luciferase-like_sf"/>
</dbReference>
<evidence type="ECO:0000256" key="1">
    <source>
        <dbReference type="SAM" id="MobiDB-lite"/>
    </source>
</evidence>
<feature type="region of interest" description="Disordered" evidence="1">
    <location>
        <begin position="68"/>
        <end position="106"/>
    </location>
</feature>
<organism evidence="3 4">
    <name type="scientific">Mycobacterium ulcerans str. Harvey</name>
    <dbReference type="NCBI Taxonomy" id="1299332"/>
    <lineage>
        <taxon>Bacteria</taxon>
        <taxon>Bacillati</taxon>
        <taxon>Actinomycetota</taxon>
        <taxon>Actinomycetes</taxon>
        <taxon>Mycobacteriales</taxon>
        <taxon>Mycobacteriaceae</taxon>
        <taxon>Mycobacterium</taxon>
        <taxon>Mycobacterium ulcerans group</taxon>
    </lineage>
</organism>
<protein>
    <submittedName>
        <fullName evidence="3">Luciferase-like monooxygenase family protein</fullName>
    </submittedName>
</protein>
<dbReference type="EMBL" id="JAOL01000189">
    <property type="protein sequence ID" value="EUA85798.1"/>
    <property type="molecule type" value="Genomic_DNA"/>
</dbReference>
<feature type="region of interest" description="Disordered" evidence="1">
    <location>
        <begin position="1"/>
        <end position="30"/>
    </location>
</feature>
<evidence type="ECO:0000313" key="3">
    <source>
        <dbReference type="EMBL" id="EUA85798.1"/>
    </source>
</evidence>
<gene>
    <name evidence="3" type="ORF">I551_7846</name>
</gene>
<feature type="region of interest" description="Disordered" evidence="1">
    <location>
        <begin position="360"/>
        <end position="403"/>
    </location>
</feature>
<proteinExistence type="predicted"/>
<dbReference type="Pfam" id="PF00296">
    <property type="entry name" value="Bac_luciferase"/>
    <property type="match status" value="1"/>
</dbReference>
<reference evidence="3 4" key="1">
    <citation type="submission" date="2014-01" db="EMBL/GenBank/DDBJ databases">
        <authorList>
            <person name="Dobos K."/>
            <person name="Lenaerts A."/>
            <person name="Ordway D."/>
            <person name="DeGroote M.A."/>
            <person name="Parker T."/>
            <person name="Sizemore C."/>
            <person name="Tallon L.J."/>
            <person name="Sadzewicz L.K."/>
            <person name="Sengamalay N."/>
            <person name="Fraser C.M."/>
            <person name="Hine E."/>
            <person name="Shefchek K.A."/>
            <person name="Das S.P."/>
            <person name="Tettelin H."/>
        </authorList>
    </citation>
    <scope>NUCLEOTIDE SEQUENCE [LARGE SCALE GENOMIC DNA]</scope>
    <source>
        <strain evidence="3 4">Harvey</strain>
    </source>
</reference>
<keyword evidence="4" id="KW-1185">Reference proteome</keyword>
<comment type="caution">
    <text evidence="3">The sequence shown here is derived from an EMBL/GenBank/DDBJ whole genome shotgun (WGS) entry which is preliminary data.</text>
</comment>
<accession>A0ABP3A2K5</accession>
<dbReference type="Gene3D" id="3.20.20.30">
    <property type="entry name" value="Luciferase-like domain"/>
    <property type="match status" value="1"/>
</dbReference>
<feature type="region of interest" description="Disordered" evidence="1">
    <location>
        <begin position="128"/>
        <end position="166"/>
    </location>
</feature>
<feature type="compositionally biased region" description="Basic residues" evidence="1">
    <location>
        <begin position="95"/>
        <end position="106"/>
    </location>
</feature>
<evidence type="ECO:0000313" key="4">
    <source>
        <dbReference type="Proteomes" id="UP000020681"/>
    </source>
</evidence>
<feature type="compositionally biased region" description="Polar residues" evidence="1">
    <location>
        <begin position="1"/>
        <end position="11"/>
    </location>
</feature>
<feature type="compositionally biased region" description="Basic residues" evidence="1">
    <location>
        <begin position="136"/>
        <end position="148"/>
    </location>
</feature>
<dbReference type="SUPFAM" id="SSF51679">
    <property type="entry name" value="Bacterial luciferase-like"/>
    <property type="match status" value="1"/>
</dbReference>
<name>A0ABP3A2K5_MYCUL</name>
<sequence length="403" mass="44136">MLPQDFSNMAAVQQGMESGASAAPSQTRTWSAAPPTCIATLPNTWAPAHHDNSEGDRINEGQHRTWRPQFTGLGAGARRGLRSPAQHCGLGMRPGHARARRPGRTTGLRRHLVARALRHTVWHDAQPDSGTELLRRKNRAGQSRHVRGRGALVASHPAGSPDGLPGHHLQREIHDAWHRARGVQGEFAAVGVPREESRQRFNETLDTLALAFSGKRFAYEGEIFTVPEMSLRPEPFSSDLFARIYSSSSTAESLEILARRGMVPLFVGSKPIEDAGREVQQVNTFRQEEGLPPCQPKNVMFMYCTASAEQAAESEEWIWTANRDVTVHYGFADASNFKGVKGYEAYAAREASATAVLASSVTGDAKGGPPKTPVITHRTCSSGRRRRSTTESPLPRRRARSAS</sequence>
<dbReference type="InterPro" id="IPR011251">
    <property type="entry name" value="Luciferase-like_dom"/>
</dbReference>